<reference evidence="24" key="1">
    <citation type="submission" date="2016-04" db="EMBL/GenBank/DDBJ databases">
        <title>Cephalotus genome sequencing.</title>
        <authorList>
            <person name="Fukushima K."/>
            <person name="Hasebe M."/>
            <person name="Fang X."/>
        </authorList>
    </citation>
    <scope>NUCLEOTIDE SEQUENCE [LARGE SCALE GENOMIC DNA]</scope>
    <source>
        <strain evidence="24">cv. St1</strain>
    </source>
</reference>
<keyword evidence="24" id="KW-1185">Reference proteome</keyword>
<feature type="compositionally biased region" description="Polar residues" evidence="20">
    <location>
        <begin position="747"/>
        <end position="757"/>
    </location>
</feature>
<dbReference type="CDD" id="cd03334">
    <property type="entry name" value="Fab1_TCP"/>
    <property type="match status" value="1"/>
</dbReference>
<dbReference type="STRING" id="3775.A0A1Q3D283"/>
<sequence>MDSPDKTFSDLVGTVKSWLPWRSEPAHVSRDFWMPDQSCRVCYDCDSQFTIFNRRHHCRLCGRVFCAKCTENSVPAPPGDPRTSREEWERIRVCNYCFKQWEEGIGTLDNGTQVPNLDPASPSAASFSSTKSSGTANSSSFTLGSGPYSVGPYQRPKYNSVLSPNKSSVMETSSEKQGEAASRRSNDLVAGIGDPSPNQYEFSLNRSDEDDDEYDVYRSDSETRNFPQVKDYFNQIEFDEMSNNDGSHKLHLDGENINAKSLSSSQLNHCFNSQGLEGIPQLSKKDELDTCDECGAPSSLYAAEDVEAEPVDFENNGLLWLPPEPEDEEDEREVGLFDEDDDGDAAGEWGYLRSSSSFGSGDYRTRDKSSEEHKVAMKNVVDGHFRALVSQLLQVENLPVGNEDTEESWLEIITSLSWEAATLLKPDTSKGGGMDPGGYVKVKCIATGRRCDSMVVKGVVCKKNVAHRRMTTKIEKPRLLILGGALEYQRVSNLLSSVDTLLQQEMDHLKMAVAKIGAHHPDVLLVEKSVSRFAQEYLLARDISLVLNIKRPLLERIARCTGAQIVPSIDHLSSQTLGYCEKFHVERFMEDLGTAGQGGKKLVKTLMYFDGCPKPLGCTILLKGANGDELKKVKHVIQYGIFAAYHLALETSFLADEGASLPELPLNTPITVALPDKPSTIERSISTIPGFSVPAIEKSQKPQPCVEPQRHNSVPTSDLASSFLDTSIRKKGITSPPSLPVGRSLHSPISTSSFNKPNNFSSDKIVSDISPNDLLPCNTYDQKNELGSKELAVVETLAENNGRAIICDNLTVNGFGPGEALRQSAVANSFLNDQSETVPAQLGGSEVAFLQQGGENHPDEPEPLKEEFPPSPSDHQSILVSLSSRCVWKGTVCERSHLFRIKYYGSFDKPLGRFLRDHLFDQNYRCCSCEMPSEAHVHCYTHRQGTLTISVKKLPEILLTGEREGKIWMWHRCLRCPRTDGFPPATRRIVMSDAAWGLSFGKFLELSFSNHAAASRVASCGHSLHRDCLRFYGFGKMVACFRYASIDVHSVYLPPHKLDFNYDNQQWIQKETDEVVNRAELLFSEVLNALSQILEKTFGPLNSGIKTPESRRQIAELEVIFQKEKAEFEELLQKVLNREVKKGLHVPDILGINRLRRQLLFQSYMWDHRLVYAASLDDSHQNRLSNEIRGEKPADSERFTEMDVSTMPREDSSCSDSPLVDAKLNNSSPDQEGGFGGSTKHLDSVHQEMDMIQDFNNEREDRHPLFAKMGIYNQCDPPEGGVNVRRTLSEGQISIMEDLSDTLDAAWTGENHPGIVITKGNSFALSDSAVADSSAVTVATEGIELKDHADDHSGHKFAHSLSPALSTKDSDTMEDTVSWLGMPFLNIYRSLNKNFLSSAQKFDTMGDYNPVYVSSFRELELQSGARLLLPVGVNDTVIPVYDDEPTSIISYALVLPEYHVQLTDEWERPKDGGDLMASLSFFDSVNFQSVHSVDETTFDPNRSLGSIDDSILSMSGSRSSLILDPLSYTKALHARVSFGDDGPLGKVKYSVTCYYAKRFEALRRICCPSELDYIRSLSRCKKWGAQGGKSNVFFAKTLDDRFIIKQVTKTELESFIKFAPGYFKYLSESIGTGSPTCLAKILGIYQVTAKHVKGGKESKMDVLVMENLLFGRNVRRLYDLKGSSRSRYNPDSSGSNKVLLDQNLIEAMPTSPIFVGNKAKRLLERAVWNDTSFLASIDVMDYSLLVGVDEEKHELVLGIIDFMRQYTWDKHLETWVKTSGILGGPKNSSPTVISPKQYKKRFRKAMTTYFLMVPDQWSPPSIIPSKSQTDFSEENTQGYTSIE</sequence>
<feature type="region of interest" description="Disordered" evidence="20">
    <location>
        <begin position="698"/>
        <end position="718"/>
    </location>
</feature>
<dbReference type="InterPro" id="IPR017455">
    <property type="entry name" value="Znf_FYVE-rel"/>
</dbReference>
<evidence type="ECO:0000256" key="11">
    <source>
        <dbReference type="ARBA" id="ARBA00023054"/>
    </source>
</evidence>
<dbReference type="InterPro" id="IPR044769">
    <property type="entry name" value="PIKfyve_PIPKc"/>
</dbReference>
<keyword evidence="3 19" id="KW-0808">Transferase</keyword>
<evidence type="ECO:0000256" key="3">
    <source>
        <dbReference type="ARBA" id="ARBA00022679"/>
    </source>
</evidence>
<evidence type="ECO:0000256" key="9">
    <source>
        <dbReference type="ARBA" id="ARBA00022833"/>
    </source>
</evidence>
<dbReference type="SUPFAM" id="SSF56104">
    <property type="entry name" value="SAICAR synthase-like"/>
    <property type="match status" value="1"/>
</dbReference>
<gene>
    <name evidence="23" type="ORF">CFOL_v3_29982</name>
</gene>
<evidence type="ECO:0000256" key="5">
    <source>
        <dbReference type="ARBA" id="ARBA00022741"/>
    </source>
</evidence>
<evidence type="ECO:0000256" key="15">
    <source>
        <dbReference type="ARBA" id="ARBA00077223"/>
    </source>
</evidence>
<feature type="compositionally biased region" description="Basic and acidic residues" evidence="20">
    <location>
        <begin position="856"/>
        <end position="868"/>
    </location>
</feature>
<evidence type="ECO:0000256" key="1">
    <source>
        <dbReference type="ARBA" id="ARBA00004481"/>
    </source>
</evidence>
<dbReference type="SMART" id="SM00330">
    <property type="entry name" value="PIPKc"/>
    <property type="match status" value="1"/>
</dbReference>
<keyword evidence="10 19" id="KW-0067">ATP-binding</keyword>
<dbReference type="SUPFAM" id="SSF52029">
    <property type="entry name" value="GroEL apical domain-like"/>
    <property type="match status" value="1"/>
</dbReference>
<evidence type="ECO:0000313" key="23">
    <source>
        <dbReference type="EMBL" id="GAV86552.1"/>
    </source>
</evidence>
<dbReference type="Gene3D" id="3.30.810.10">
    <property type="entry name" value="2-Layer Sandwich"/>
    <property type="match status" value="1"/>
</dbReference>
<dbReference type="GO" id="GO:0000285">
    <property type="term" value="F:1-phosphatidylinositol-3-phosphate 5-kinase activity"/>
    <property type="evidence" value="ECO:0007669"/>
    <property type="project" value="UniProtKB-EC"/>
</dbReference>
<evidence type="ECO:0000256" key="6">
    <source>
        <dbReference type="ARBA" id="ARBA00022753"/>
    </source>
</evidence>
<dbReference type="GO" id="GO:0007033">
    <property type="term" value="P:vacuole organization"/>
    <property type="evidence" value="ECO:0007669"/>
    <property type="project" value="UniProtKB-ARBA"/>
</dbReference>
<dbReference type="GO" id="GO:0046854">
    <property type="term" value="P:phosphatidylinositol phosphate biosynthetic process"/>
    <property type="evidence" value="ECO:0007669"/>
    <property type="project" value="TreeGrafter"/>
</dbReference>
<evidence type="ECO:0000259" key="21">
    <source>
        <dbReference type="PROSITE" id="PS50178"/>
    </source>
</evidence>
<dbReference type="InterPro" id="IPR002498">
    <property type="entry name" value="PInositol-4-P-4/5-kinase_core"/>
</dbReference>
<evidence type="ECO:0000256" key="19">
    <source>
        <dbReference type="PROSITE-ProRule" id="PRU00781"/>
    </source>
</evidence>
<feature type="region of interest" description="Disordered" evidence="20">
    <location>
        <begin position="1184"/>
        <end position="1239"/>
    </location>
</feature>
<dbReference type="FunFam" id="3.30.800.10:FF:000006">
    <property type="entry name" value="1-phosphatidylinositol-3-phosphate 5-kinase FAB1B"/>
    <property type="match status" value="1"/>
</dbReference>
<evidence type="ECO:0000256" key="13">
    <source>
        <dbReference type="ARBA" id="ARBA00023464"/>
    </source>
</evidence>
<feature type="region of interest" description="Disordered" evidence="20">
    <location>
        <begin position="851"/>
        <end position="871"/>
    </location>
</feature>
<dbReference type="OrthoDB" id="158357at2759"/>
<dbReference type="GO" id="GO:0010256">
    <property type="term" value="P:endomembrane system organization"/>
    <property type="evidence" value="ECO:0007669"/>
    <property type="project" value="UniProtKB-ARBA"/>
</dbReference>
<dbReference type="GO" id="GO:0008270">
    <property type="term" value="F:zinc ion binding"/>
    <property type="evidence" value="ECO:0007669"/>
    <property type="project" value="UniProtKB-KW"/>
</dbReference>
<dbReference type="InterPro" id="IPR000306">
    <property type="entry name" value="Znf_FYVE"/>
</dbReference>
<dbReference type="GO" id="GO:0010008">
    <property type="term" value="C:endosome membrane"/>
    <property type="evidence" value="ECO:0007669"/>
    <property type="project" value="UniProtKB-SubCell"/>
</dbReference>
<keyword evidence="12" id="KW-0472">Membrane</keyword>
<proteinExistence type="predicted"/>
<evidence type="ECO:0000256" key="17">
    <source>
        <dbReference type="ARBA" id="ARBA00081348"/>
    </source>
</evidence>
<dbReference type="SUPFAM" id="SSF57903">
    <property type="entry name" value="FYVE/PHD zinc finger"/>
    <property type="match status" value="1"/>
</dbReference>
<evidence type="ECO:0000256" key="8">
    <source>
        <dbReference type="ARBA" id="ARBA00022777"/>
    </source>
</evidence>
<evidence type="ECO:0000256" key="16">
    <source>
        <dbReference type="ARBA" id="ARBA00077675"/>
    </source>
</evidence>
<feature type="compositionally biased region" description="Low complexity" evidence="20">
    <location>
        <begin position="120"/>
        <end position="140"/>
    </location>
</feature>
<dbReference type="FunCoup" id="A0A1Q3D283">
    <property type="interactions" value="2700"/>
</dbReference>
<feature type="compositionally biased region" description="Polar residues" evidence="20">
    <location>
        <begin position="160"/>
        <end position="172"/>
    </location>
</feature>
<dbReference type="CDD" id="cd15725">
    <property type="entry name" value="FYVE_PIKfyve_Fab1"/>
    <property type="match status" value="1"/>
</dbReference>
<feature type="domain" description="PIPK" evidence="22">
    <location>
        <begin position="1486"/>
        <end position="1810"/>
    </location>
</feature>
<evidence type="ECO:0000256" key="10">
    <source>
        <dbReference type="ARBA" id="ARBA00022840"/>
    </source>
</evidence>
<comment type="caution">
    <text evidence="23">The sequence shown here is derived from an EMBL/GenBank/DDBJ whole genome shotgun (WGS) entry which is preliminary data.</text>
</comment>
<feature type="compositionally biased region" description="Polar residues" evidence="20">
    <location>
        <begin position="196"/>
        <end position="205"/>
    </location>
</feature>
<evidence type="ECO:0000256" key="18">
    <source>
        <dbReference type="PROSITE-ProRule" id="PRU00091"/>
    </source>
</evidence>
<dbReference type="Pfam" id="PF01363">
    <property type="entry name" value="FYVE"/>
    <property type="match status" value="1"/>
</dbReference>
<comment type="subunit">
    <text evidence="13">Component of the PI(3,5)P2 regulatory complex at least composed of ATG18, SAC/FIG4, FAB1 and VAC14.</text>
</comment>
<dbReference type="SMART" id="SM00064">
    <property type="entry name" value="FYVE"/>
    <property type="match status" value="1"/>
</dbReference>
<dbReference type="GO" id="GO:0009555">
    <property type="term" value="P:pollen development"/>
    <property type="evidence" value="ECO:0007669"/>
    <property type="project" value="UniProtKB-ARBA"/>
</dbReference>
<dbReference type="InterPro" id="IPR011011">
    <property type="entry name" value="Znf_FYVE_PHD"/>
</dbReference>
<evidence type="ECO:0000256" key="20">
    <source>
        <dbReference type="SAM" id="MobiDB-lite"/>
    </source>
</evidence>
<dbReference type="InterPro" id="IPR027484">
    <property type="entry name" value="PInositol-4-P-5-kinase_N"/>
</dbReference>
<dbReference type="InterPro" id="IPR002423">
    <property type="entry name" value="Cpn60/GroEL/TCP-1"/>
</dbReference>
<evidence type="ECO:0000256" key="14">
    <source>
        <dbReference type="ARBA" id="ARBA00057940"/>
    </source>
</evidence>
<dbReference type="FunFam" id="3.50.7.10:FF:000007">
    <property type="entry name" value="1-phosphatidylinositol 3-phosphate 5-kinase isoform X1"/>
    <property type="match status" value="1"/>
</dbReference>
<dbReference type="PANTHER" id="PTHR45748">
    <property type="entry name" value="1-PHOSPHATIDYLINOSITOL 3-PHOSPHATE 5-KINASE-RELATED"/>
    <property type="match status" value="1"/>
</dbReference>
<feature type="region of interest" description="Disordered" evidence="20">
    <location>
        <begin position="1821"/>
        <end position="1843"/>
    </location>
</feature>
<dbReference type="FunFam" id="3.30.40.10:FF:000384">
    <property type="entry name" value="1-phosphatidylinositol-3-phosphate 5-kinase FAB1B"/>
    <property type="match status" value="1"/>
</dbReference>
<dbReference type="EC" id="2.7.1.150" evidence="2"/>
<keyword evidence="6" id="KW-0967">Endosome</keyword>
<dbReference type="Gene3D" id="3.30.800.10">
    <property type="entry name" value="Phosphatidylinositol Phosphate Kinase II Beta"/>
    <property type="match status" value="1"/>
</dbReference>
<dbReference type="PROSITE" id="PS50178">
    <property type="entry name" value="ZF_FYVE"/>
    <property type="match status" value="1"/>
</dbReference>
<keyword evidence="5 19" id="KW-0547">Nucleotide-binding</keyword>
<feature type="compositionally biased region" description="Basic and acidic residues" evidence="20">
    <location>
        <begin position="173"/>
        <end position="186"/>
    </location>
</feature>
<dbReference type="Gene3D" id="3.30.40.10">
    <property type="entry name" value="Zinc/RING finger domain, C3HC4 (zinc finger)"/>
    <property type="match status" value="1"/>
</dbReference>
<dbReference type="InterPro" id="IPR027409">
    <property type="entry name" value="GroEL-like_apical_dom_sf"/>
</dbReference>
<comment type="subcellular location">
    <subcellularLocation>
        <location evidence="1">Endosome membrane</location>
        <topology evidence="1">Peripheral membrane protein</topology>
    </subcellularLocation>
</comment>
<name>A0A1Q3D283_CEPFO</name>
<keyword evidence="4" id="KW-0479">Metal-binding</keyword>
<dbReference type="CDD" id="cd17300">
    <property type="entry name" value="PIPKc_PIKfyve"/>
    <property type="match status" value="1"/>
</dbReference>
<evidence type="ECO:0000256" key="4">
    <source>
        <dbReference type="ARBA" id="ARBA00022723"/>
    </source>
</evidence>
<evidence type="ECO:0000313" key="24">
    <source>
        <dbReference type="Proteomes" id="UP000187406"/>
    </source>
</evidence>
<feature type="region of interest" description="Disordered" evidence="20">
    <location>
        <begin position="156"/>
        <end position="213"/>
    </location>
</feature>
<dbReference type="InParanoid" id="A0A1Q3D283"/>
<evidence type="ECO:0000256" key="12">
    <source>
        <dbReference type="ARBA" id="ARBA00023136"/>
    </source>
</evidence>
<dbReference type="Proteomes" id="UP000187406">
    <property type="component" value="Unassembled WGS sequence"/>
</dbReference>
<protein>
    <recommendedName>
        <fullName evidence="2">1-phosphatidylinositol-3-phosphate 5-kinase</fullName>
        <ecNumber evidence="2">2.7.1.150</ecNumber>
    </recommendedName>
    <alternativeName>
        <fullName evidence="16">FYVE finger-containing phosphoinositide kinase</fullName>
    </alternativeName>
    <alternativeName>
        <fullName evidence="17">PIKfyve</fullName>
    </alternativeName>
    <alternativeName>
        <fullName evidence="15">Phosphatidylinositol 3-phosphate 5-kinase type III</fullName>
    </alternativeName>
</protein>
<dbReference type="PROSITE" id="PS51455">
    <property type="entry name" value="PIPK"/>
    <property type="match status" value="1"/>
</dbReference>
<dbReference type="Pfam" id="PF00118">
    <property type="entry name" value="Cpn60_TCP1"/>
    <property type="match status" value="1"/>
</dbReference>
<feature type="region of interest" description="Disordered" evidence="20">
    <location>
        <begin position="732"/>
        <end position="757"/>
    </location>
</feature>
<organism evidence="23 24">
    <name type="scientific">Cephalotus follicularis</name>
    <name type="common">Albany pitcher plant</name>
    <dbReference type="NCBI Taxonomy" id="3775"/>
    <lineage>
        <taxon>Eukaryota</taxon>
        <taxon>Viridiplantae</taxon>
        <taxon>Streptophyta</taxon>
        <taxon>Embryophyta</taxon>
        <taxon>Tracheophyta</taxon>
        <taxon>Spermatophyta</taxon>
        <taxon>Magnoliopsida</taxon>
        <taxon>eudicotyledons</taxon>
        <taxon>Gunneridae</taxon>
        <taxon>Pentapetalae</taxon>
        <taxon>rosids</taxon>
        <taxon>fabids</taxon>
        <taxon>Oxalidales</taxon>
        <taxon>Cephalotaceae</taxon>
        <taxon>Cephalotus</taxon>
    </lineage>
</organism>
<feature type="region of interest" description="Disordered" evidence="20">
    <location>
        <begin position="109"/>
        <end position="143"/>
    </location>
</feature>
<accession>A0A1Q3D283</accession>
<keyword evidence="7 18" id="KW-0863">Zinc-finger</keyword>
<feature type="compositionally biased region" description="Polar residues" evidence="20">
    <location>
        <begin position="1824"/>
        <end position="1843"/>
    </location>
</feature>
<keyword evidence="9" id="KW-0862">Zinc</keyword>
<dbReference type="InterPro" id="IPR027483">
    <property type="entry name" value="PInositol-4-P-4/5-kinase_C_sf"/>
</dbReference>
<evidence type="ECO:0000256" key="2">
    <source>
        <dbReference type="ARBA" id="ARBA00012009"/>
    </source>
</evidence>
<dbReference type="PANTHER" id="PTHR45748:SF7">
    <property type="entry name" value="1-PHOSPHATIDYLINOSITOL 3-PHOSPHATE 5-KINASE-RELATED"/>
    <property type="match status" value="1"/>
</dbReference>
<feature type="compositionally biased region" description="Basic and acidic residues" evidence="20">
    <location>
        <begin position="1184"/>
        <end position="1201"/>
    </location>
</feature>
<dbReference type="GO" id="GO:0005524">
    <property type="term" value="F:ATP binding"/>
    <property type="evidence" value="ECO:0007669"/>
    <property type="project" value="UniProtKB-UniRule"/>
</dbReference>
<dbReference type="Pfam" id="PF01504">
    <property type="entry name" value="PIP5K"/>
    <property type="match status" value="1"/>
</dbReference>
<keyword evidence="8 19" id="KW-0418">Kinase</keyword>
<feature type="domain" description="FYVE-type" evidence="21">
    <location>
        <begin position="36"/>
        <end position="102"/>
    </location>
</feature>
<dbReference type="FunFam" id="3.30.810.10:FF:000001">
    <property type="entry name" value="1-phosphatidylinositol 3-phosphate 5-kinase FAB1"/>
    <property type="match status" value="1"/>
</dbReference>
<dbReference type="InterPro" id="IPR013083">
    <property type="entry name" value="Znf_RING/FYVE/PHD"/>
</dbReference>
<keyword evidence="11" id="KW-0175">Coiled coil</keyword>
<evidence type="ECO:0000259" key="22">
    <source>
        <dbReference type="PROSITE" id="PS51455"/>
    </source>
</evidence>
<comment type="function">
    <text evidence="14">The PI(3,5)P2 regulatory complex regulates both the synthesis and turnover of phosphatidylinositol 3,5-bisphosphate (PtdIns(3,5)P2). Catalyzes the phosphorylation of phosphatidylinositol 3-phosphate on the fifth hydroxyl of the myo-inositol ring, to form phosphatidylinositol 3,5-bisphosphate. Plays an important role in maintenance of endomembrane homeostasis including endocytosis, vacuole formation, and vacuolar acidification processes. Required for development of viable pollen. Might mediate recycling of auxin transporters.</text>
</comment>
<evidence type="ECO:0000256" key="7">
    <source>
        <dbReference type="ARBA" id="ARBA00022771"/>
    </source>
</evidence>
<dbReference type="Gene3D" id="3.50.7.10">
    <property type="entry name" value="GroEL"/>
    <property type="match status" value="1"/>
</dbReference>
<dbReference type="EMBL" id="BDDD01003954">
    <property type="protein sequence ID" value="GAV86552.1"/>
    <property type="molecule type" value="Genomic_DNA"/>
</dbReference>